<dbReference type="GO" id="GO:0015833">
    <property type="term" value="P:peptide transport"/>
    <property type="evidence" value="ECO:0007669"/>
    <property type="project" value="InterPro"/>
</dbReference>
<evidence type="ECO:0000256" key="5">
    <source>
        <dbReference type="ARBA" id="ARBA00023136"/>
    </source>
</evidence>
<dbReference type="Proteomes" id="UP000190868">
    <property type="component" value="Chromosome"/>
</dbReference>
<evidence type="ECO:0000256" key="2">
    <source>
        <dbReference type="ARBA" id="ARBA00022448"/>
    </source>
</evidence>
<name>A0A1S6U975_9BACT</name>
<dbReference type="InterPro" id="IPR036640">
    <property type="entry name" value="ABC1_TM_sf"/>
</dbReference>
<dbReference type="RefSeq" id="WP_078423551.1">
    <property type="nucleotide sequence ID" value="NZ_CP017018.1"/>
</dbReference>
<dbReference type="PANTHER" id="PTHR11384:SF59">
    <property type="entry name" value="LYSOSOMAL COBALAMIN TRANSPORTER ABCD4"/>
    <property type="match status" value="1"/>
</dbReference>
<dbReference type="PANTHER" id="PTHR11384">
    <property type="entry name" value="ATP-BINDING CASSETTE, SUB-FAMILY D MEMBER"/>
    <property type="match status" value="1"/>
</dbReference>
<keyword evidence="7" id="KW-1185">Reference proteome</keyword>
<reference evidence="7" key="1">
    <citation type="submission" date="2016-09" db="EMBL/GenBank/DDBJ databases">
        <title>Comparative genomics of the Campylobacter concisus group.</title>
        <authorList>
            <person name="Miller W.G."/>
            <person name="Yee E."/>
            <person name="Chapman M.H."/>
            <person name="Huynh S."/>
            <person name="Bono J.L."/>
            <person name="On S.L.W."/>
            <person name="StLeger J."/>
            <person name="Foster G."/>
            <person name="Parker C.T."/>
        </authorList>
    </citation>
    <scope>NUCLEOTIDE SEQUENCE [LARGE SCALE GENOMIC DNA]</scope>
    <source>
        <strain evidence="7">RM18021</strain>
    </source>
</reference>
<dbReference type="EMBL" id="CP017258">
    <property type="protein sequence ID" value="AQW87997.1"/>
    <property type="molecule type" value="Genomic_DNA"/>
</dbReference>
<protein>
    <submittedName>
        <fullName evidence="6">Long-chain fatty acid ABC transporter, fused permease and ATPase components, SbmA family</fullName>
    </submittedName>
</protein>
<evidence type="ECO:0000256" key="1">
    <source>
        <dbReference type="ARBA" id="ARBA00004651"/>
    </source>
</evidence>
<dbReference type="InterPro" id="IPR050835">
    <property type="entry name" value="ABC_transporter_sub-D"/>
</dbReference>
<dbReference type="GO" id="GO:0005886">
    <property type="term" value="C:plasma membrane"/>
    <property type="evidence" value="ECO:0007669"/>
    <property type="project" value="UniProtKB-SubCell"/>
</dbReference>
<evidence type="ECO:0000313" key="7">
    <source>
        <dbReference type="Proteomes" id="UP000190868"/>
    </source>
</evidence>
<dbReference type="Gene3D" id="1.20.1560.10">
    <property type="entry name" value="ABC transporter type 1, transmembrane domain"/>
    <property type="match status" value="1"/>
</dbReference>
<sequence>MFSSFFYSKKWAMWAYGGFAFIVLLLIFQTYLNLQINDWYKNFYDIMQNIKDHTIDDFWASIRIFIYIVMPYILVRMIISFFSSHWVFRWREAMTFDYLKFWQKSKKDIEGSSQRMQEDIYRFGTIMESLGVQILDSIMTLIAFTPILWELSKKVELDYIQDIPGSLVWIALFVSIGGLILSWLVGIKLPNLEYNNQKVEAAFRKELVYAEEDKINYADTKTITELFIGLKFNYSRLFLHYGYFNIWLYSFSQILVIVPYIIMGEGLFTGLITLGILVQVSNAFSQVRSSFSIFIDNWKTITELRSIHKRLKEFEISIEYKKK</sequence>
<gene>
    <name evidence="6" type="ORF">CPIN18021_1199</name>
</gene>
<keyword evidence="3" id="KW-0812">Transmembrane</keyword>
<proteinExistence type="predicted"/>
<comment type="subcellular location">
    <subcellularLocation>
        <location evidence="1">Cell membrane</location>
        <topology evidence="1">Multi-pass membrane protein</topology>
    </subcellularLocation>
</comment>
<keyword evidence="4" id="KW-1133">Transmembrane helix</keyword>
<dbReference type="InterPro" id="IPR009248">
    <property type="entry name" value="SbmA_BacA"/>
</dbReference>
<evidence type="ECO:0000256" key="3">
    <source>
        <dbReference type="ARBA" id="ARBA00022692"/>
    </source>
</evidence>
<accession>A0A1S6U975</accession>
<dbReference type="GO" id="GO:1904680">
    <property type="term" value="F:peptide transmembrane transporter activity"/>
    <property type="evidence" value="ECO:0007669"/>
    <property type="project" value="InterPro"/>
</dbReference>
<keyword evidence="5" id="KW-0472">Membrane</keyword>
<dbReference type="KEGG" id="cpin:CPIN18020_1150"/>
<organism evidence="6 7">
    <name type="scientific">Campylobacter pinnipediorum subsp. caledonicus</name>
    <dbReference type="NCBI Taxonomy" id="1874362"/>
    <lineage>
        <taxon>Bacteria</taxon>
        <taxon>Pseudomonadati</taxon>
        <taxon>Campylobacterota</taxon>
        <taxon>Epsilonproteobacteria</taxon>
        <taxon>Campylobacterales</taxon>
        <taxon>Campylobacteraceae</taxon>
        <taxon>Campylobacter</taxon>
    </lineage>
</organism>
<evidence type="ECO:0000256" key="4">
    <source>
        <dbReference type="ARBA" id="ARBA00022989"/>
    </source>
</evidence>
<keyword evidence="2" id="KW-0813">Transport</keyword>
<dbReference type="GO" id="GO:0005524">
    <property type="term" value="F:ATP binding"/>
    <property type="evidence" value="ECO:0007669"/>
    <property type="project" value="InterPro"/>
</dbReference>
<dbReference type="SUPFAM" id="SSF90123">
    <property type="entry name" value="ABC transporter transmembrane region"/>
    <property type="match status" value="1"/>
</dbReference>
<dbReference type="GeneID" id="56566790"/>
<evidence type="ECO:0000313" key="6">
    <source>
        <dbReference type="EMBL" id="AQW87997.1"/>
    </source>
</evidence>
<dbReference type="NCBIfam" id="NF009036">
    <property type="entry name" value="PRK12369.1"/>
    <property type="match status" value="1"/>
</dbReference>
<dbReference type="AlphaFoldDB" id="A0A1S6U975"/>
<dbReference type="Pfam" id="PF05992">
    <property type="entry name" value="SbmA_BacA"/>
    <property type="match status" value="1"/>
</dbReference>